<reference evidence="2" key="1">
    <citation type="submission" date="2020-09" db="EMBL/GenBank/DDBJ databases">
        <title>Genome-Enabled Discovery of Anthraquinone Biosynthesis in Senna tora.</title>
        <authorList>
            <person name="Kang S.-H."/>
            <person name="Pandey R.P."/>
            <person name="Lee C.-M."/>
            <person name="Sim J.-S."/>
            <person name="Jeong J.-T."/>
            <person name="Choi B.-S."/>
            <person name="Jung M."/>
            <person name="Ginzburg D."/>
            <person name="Zhao K."/>
            <person name="Won S.Y."/>
            <person name="Oh T.-J."/>
            <person name="Yu Y."/>
            <person name="Kim N.-H."/>
            <person name="Lee O.R."/>
            <person name="Lee T.-H."/>
            <person name="Bashyal P."/>
            <person name="Kim T.-S."/>
            <person name="Lee W.-H."/>
            <person name="Kawkins C."/>
            <person name="Kim C.-K."/>
            <person name="Kim J.S."/>
            <person name="Ahn B.O."/>
            <person name="Rhee S.Y."/>
            <person name="Sohng J.K."/>
        </authorList>
    </citation>
    <scope>NUCLEOTIDE SEQUENCE</scope>
    <source>
        <tissue evidence="2">Leaf</tissue>
    </source>
</reference>
<evidence type="ECO:0000313" key="3">
    <source>
        <dbReference type="Proteomes" id="UP000634136"/>
    </source>
</evidence>
<dbReference type="Proteomes" id="UP000634136">
    <property type="component" value="Unassembled WGS sequence"/>
</dbReference>
<keyword evidence="3" id="KW-1185">Reference proteome</keyword>
<gene>
    <name evidence="2" type="ORF">G2W53_034352</name>
</gene>
<organism evidence="2 3">
    <name type="scientific">Senna tora</name>
    <dbReference type="NCBI Taxonomy" id="362788"/>
    <lineage>
        <taxon>Eukaryota</taxon>
        <taxon>Viridiplantae</taxon>
        <taxon>Streptophyta</taxon>
        <taxon>Embryophyta</taxon>
        <taxon>Tracheophyta</taxon>
        <taxon>Spermatophyta</taxon>
        <taxon>Magnoliopsida</taxon>
        <taxon>eudicotyledons</taxon>
        <taxon>Gunneridae</taxon>
        <taxon>Pentapetalae</taxon>
        <taxon>rosids</taxon>
        <taxon>fabids</taxon>
        <taxon>Fabales</taxon>
        <taxon>Fabaceae</taxon>
        <taxon>Caesalpinioideae</taxon>
        <taxon>Cassia clade</taxon>
        <taxon>Senna</taxon>
    </lineage>
</organism>
<proteinExistence type="predicted"/>
<sequence>MDINMKSHTPVKASQGKKKEEDNDPLLNFKEKPFRN</sequence>
<evidence type="ECO:0000256" key="1">
    <source>
        <dbReference type="SAM" id="MobiDB-lite"/>
    </source>
</evidence>
<name>A0A834T331_9FABA</name>
<protein>
    <submittedName>
        <fullName evidence="2">Uncharacterized protein</fullName>
    </submittedName>
</protein>
<dbReference type="AlphaFoldDB" id="A0A834T331"/>
<comment type="caution">
    <text evidence="2">The sequence shown here is derived from an EMBL/GenBank/DDBJ whole genome shotgun (WGS) entry which is preliminary data.</text>
</comment>
<feature type="region of interest" description="Disordered" evidence="1">
    <location>
        <begin position="1"/>
        <end position="36"/>
    </location>
</feature>
<evidence type="ECO:0000313" key="2">
    <source>
        <dbReference type="EMBL" id="KAF7813376.1"/>
    </source>
</evidence>
<accession>A0A834T331</accession>
<dbReference type="EMBL" id="JAAIUW010000010">
    <property type="protein sequence ID" value="KAF7813376.1"/>
    <property type="molecule type" value="Genomic_DNA"/>
</dbReference>